<dbReference type="Proteomes" id="UP000253915">
    <property type="component" value="Unassembled WGS sequence"/>
</dbReference>
<evidence type="ECO:0000259" key="1">
    <source>
        <dbReference type="Pfam" id="PF04326"/>
    </source>
</evidence>
<dbReference type="InterPro" id="IPR038475">
    <property type="entry name" value="RecG_C_sf"/>
</dbReference>
<dbReference type="InterPro" id="IPR007421">
    <property type="entry name" value="Schlafen_AlbA_2_dom"/>
</dbReference>
<comment type="caution">
    <text evidence="2">The sequence shown here is derived from an EMBL/GenBank/DDBJ whole genome shotgun (WGS) entry which is preliminary data.</text>
</comment>
<dbReference type="EMBL" id="PPUQ01000006">
    <property type="protein sequence ID" value="RDC39170.1"/>
    <property type="molecule type" value="Genomic_DNA"/>
</dbReference>
<dbReference type="InterPro" id="IPR038461">
    <property type="entry name" value="Schlafen_AlbA_2_dom_sf"/>
</dbReference>
<reference evidence="2 5" key="2">
    <citation type="submission" date="2019-11" db="EMBL/GenBank/DDBJ databases">
        <title>Whole genome shotgun sequencing (WGS) data from Adlercreutzia equolifaciens ResAG-91, Eggerthella lenta MRI-F36, MRI-F37, MRI-F40, ResAG-49, ResAG-88, ResAG-121, ResAG-145, and Gordonibacter sp. ResAG-5, ResAG-26, ResAG-43, ResAG-50, ResAG-59.</title>
        <authorList>
            <person name="Stoll D.A."/>
            <person name="Danylec N."/>
            <person name="Franz C.M.A.P."/>
            <person name="Huch M."/>
        </authorList>
    </citation>
    <scope>NUCLEOTIDE SEQUENCE [LARGE SCALE GENOMIC DNA]</scope>
    <source>
        <strain evidence="2 5">ResAG-88</strain>
    </source>
</reference>
<proteinExistence type="predicted"/>
<dbReference type="Pfam" id="PF04326">
    <property type="entry name" value="SLFN_AlbA_2"/>
    <property type="match status" value="1"/>
</dbReference>
<organism evidence="2 5">
    <name type="scientific">Eggerthella lenta</name>
    <name type="common">Eubacterium lentum</name>
    <dbReference type="NCBI Taxonomy" id="84112"/>
    <lineage>
        <taxon>Bacteria</taxon>
        <taxon>Bacillati</taxon>
        <taxon>Actinomycetota</taxon>
        <taxon>Coriobacteriia</taxon>
        <taxon>Eggerthellales</taxon>
        <taxon>Eggerthellaceae</taxon>
        <taxon>Eggerthella</taxon>
    </lineage>
</organism>
<dbReference type="PANTHER" id="PTHR30595:SF6">
    <property type="entry name" value="SCHLAFEN ALBA-2 DOMAIN-CONTAINING PROTEIN"/>
    <property type="match status" value="1"/>
</dbReference>
<reference evidence="3 4" key="1">
    <citation type="journal article" date="2018" name="Elife">
        <title>Discovery and characterization of a prevalent human gut bacterial enzyme sufficient for the inactivation of a family of plant toxins.</title>
        <authorList>
            <person name="Koppel N."/>
            <person name="Bisanz J.E."/>
            <person name="Pandelia M.E."/>
            <person name="Turnbaugh P.J."/>
            <person name="Balskus E.P."/>
        </authorList>
    </citation>
    <scope>NUCLEOTIDE SEQUENCE [LARGE SCALE GENOMIC DNA]</scope>
    <source>
        <strain evidence="3 4">16A</strain>
    </source>
</reference>
<dbReference type="Proteomes" id="UP000436429">
    <property type="component" value="Unassembled WGS sequence"/>
</dbReference>
<accession>A0A3F3PDE5</accession>
<dbReference type="PANTHER" id="PTHR30595">
    <property type="entry name" value="GLPR-RELATED TRANSCRIPTIONAL REPRESSOR"/>
    <property type="match status" value="1"/>
</dbReference>
<dbReference type="SUPFAM" id="SSF46785">
    <property type="entry name" value="Winged helix' DNA-binding domain"/>
    <property type="match status" value="1"/>
</dbReference>
<sequence>MTFVETSTVELKRTFMPSLKKEIVAFANTDGGTVYLGVEDDGTVIGVEDPRGVADAVNNMIHDAVVPDLSMFAEAHVERFDDVQLVVVTVHRGPDRPYCIAGKGLRPEGVYVRQGTSSQPLTFDGIKRLLREEAGDSFEEGRSLDQELTFDESSSILSERGIAFGDAQRQTLGVANGDGLFSNLGYMLSDQCARGIKIARFTGNAKMVFQTRRDLDGSVVRQVVDALEMLDMLNNVHAEVGARPERVEWRDYPPEALREALVNAVVHRDYRIRADIGINLFDDRCEIVSPGGLPDGATTMAALAGISVARNPRLAALFYRLRWVEAYGTGLMKMRDAYGGTGLEPEIDFLDGAVRVILPNAGVRLSPSAEGVGNEAGKPGADGESVLMTLSGRAWMTKREVAAATGFSATKAARLLRELVDDGLVEAEGATKARVYRRI</sequence>
<dbReference type="Gene3D" id="3.30.565.60">
    <property type="match status" value="1"/>
</dbReference>
<protein>
    <submittedName>
        <fullName evidence="2">AAA family ATPase</fullName>
    </submittedName>
</protein>
<dbReference type="Pfam" id="PF13749">
    <property type="entry name" value="HATPase_c_4"/>
    <property type="match status" value="1"/>
</dbReference>
<gene>
    <name evidence="3" type="ORF">C1853_06090</name>
    <name evidence="2" type="ORF">GO726_03605</name>
</gene>
<dbReference type="InterPro" id="IPR036390">
    <property type="entry name" value="WH_DNA-bd_sf"/>
</dbReference>
<evidence type="ECO:0000313" key="4">
    <source>
        <dbReference type="Proteomes" id="UP000253915"/>
    </source>
</evidence>
<dbReference type="EMBL" id="WPOM01000005">
    <property type="protein sequence ID" value="MVN32259.1"/>
    <property type="molecule type" value="Genomic_DNA"/>
</dbReference>
<dbReference type="InterPro" id="IPR036388">
    <property type="entry name" value="WH-like_DNA-bd_sf"/>
</dbReference>
<feature type="domain" description="Schlafen AlbA-2" evidence="1">
    <location>
        <begin position="5"/>
        <end position="121"/>
    </location>
</feature>
<evidence type="ECO:0000313" key="5">
    <source>
        <dbReference type="Proteomes" id="UP000436429"/>
    </source>
</evidence>
<name>A0A3F3PDE5_EGGLN</name>
<dbReference type="Gene3D" id="3.30.950.30">
    <property type="entry name" value="Schlafen, AAA domain"/>
    <property type="match status" value="1"/>
</dbReference>
<dbReference type="AlphaFoldDB" id="A0A3F3PDE5"/>
<dbReference type="Gene3D" id="1.10.10.10">
    <property type="entry name" value="Winged helix-like DNA-binding domain superfamily/Winged helix DNA-binding domain"/>
    <property type="match status" value="1"/>
</dbReference>
<evidence type="ECO:0000313" key="3">
    <source>
        <dbReference type="EMBL" id="RDC39170.1"/>
    </source>
</evidence>
<evidence type="ECO:0000313" key="2">
    <source>
        <dbReference type="EMBL" id="MVN32259.1"/>
    </source>
</evidence>